<dbReference type="AlphaFoldDB" id="A0A0E9X5A3"/>
<proteinExistence type="predicted"/>
<reference evidence="1" key="2">
    <citation type="journal article" date="2015" name="Fish Shellfish Immunol.">
        <title>Early steps in the European eel (Anguilla anguilla)-Vibrio vulnificus interaction in the gills: Role of the RtxA13 toxin.</title>
        <authorList>
            <person name="Callol A."/>
            <person name="Pajuelo D."/>
            <person name="Ebbesson L."/>
            <person name="Teles M."/>
            <person name="MacKenzie S."/>
            <person name="Amaro C."/>
        </authorList>
    </citation>
    <scope>NUCLEOTIDE SEQUENCE</scope>
</reference>
<evidence type="ECO:0000313" key="1">
    <source>
        <dbReference type="EMBL" id="JAH96858.1"/>
    </source>
</evidence>
<accession>A0A0E9X5A3</accession>
<protein>
    <submittedName>
        <fullName evidence="1">Uncharacterized protein</fullName>
    </submittedName>
</protein>
<reference evidence="1" key="1">
    <citation type="submission" date="2014-11" db="EMBL/GenBank/DDBJ databases">
        <authorList>
            <person name="Amaro Gonzalez C."/>
        </authorList>
    </citation>
    <scope>NUCLEOTIDE SEQUENCE</scope>
</reference>
<sequence>MSTSHCTPFIFSRSIFLIEQIFFKEAFVCFNIREKAWRHMGIFVSVTFGQFLNLGLYLRPCNALFLSVLVFVCLDPCY</sequence>
<organism evidence="1">
    <name type="scientific">Anguilla anguilla</name>
    <name type="common">European freshwater eel</name>
    <name type="synonym">Muraena anguilla</name>
    <dbReference type="NCBI Taxonomy" id="7936"/>
    <lineage>
        <taxon>Eukaryota</taxon>
        <taxon>Metazoa</taxon>
        <taxon>Chordata</taxon>
        <taxon>Craniata</taxon>
        <taxon>Vertebrata</taxon>
        <taxon>Euteleostomi</taxon>
        <taxon>Actinopterygii</taxon>
        <taxon>Neopterygii</taxon>
        <taxon>Teleostei</taxon>
        <taxon>Anguilliformes</taxon>
        <taxon>Anguillidae</taxon>
        <taxon>Anguilla</taxon>
    </lineage>
</organism>
<dbReference type="EMBL" id="GBXM01011719">
    <property type="protein sequence ID" value="JAH96858.1"/>
    <property type="molecule type" value="Transcribed_RNA"/>
</dbReference>
<name>A0A0E9X5A3_ANGAN</name>